<dbReference type="EMBL" id="QZWG01000009">
    <property type="protein sequence ID" value="RZB93092.1"/>
    <property type="molecule type" value="Genomic_DNA"/>
</dbReference>
<accession>A0A445J3Y1</accession>
<evidence type="ECO:0000313" key="2">
    <source>
        <dbReference type="Proteomes" id="UP000289340"/>
    </source>
</evidence>
<comment type="caution">
    <text evidence="1">The sequence shown here is derived from an EMBL/GenBank/DDBJ whole genome shotgun (WGS) entry which is preliminary data.</text>
</comment>
<dbReference type="AlphaFoldDB" id="A0A445J3Y1"/>
<sequence length="52" mass="6298">METTYVASWGRLQEVFIKEKKTICRGKMCGFQIRLKRLCVYHPTIMWIKDFL</sequence>
<protein>
    <submittedName>
        <fullName evidence="1">Uncharacterized protein</fullName>
    </submittedName>
</protein>
<organism evidence="1 2">
    <name type="scientific">Glycine soja</name>
    <name type="common">Wild soybean</name>
    <dbReference type="NCBI Taxonomy" id="3848"/>
    <lineage>
        <taxon>Eukaryota</taxon>
        <taxon>Viridiplantae</taxon>
        <taxon>Streptophyta</taxon>
        <taxon>Embryophyta</taxon>
        <taxon>Tracheophyta</taxon>
        <taxon>Spermatophyta</taxon>
        <taxon>Magnoliopsida</taxon>
        <taxon>eudicotyledons</taxon>
        <taxon>Gunneridae</taxon>
        <taxon>Pentapetalae</taxon>
        <taxon>rosids</taxon>
        <taxon>fabids</taxon>
        <taxon>Fabales</taxon>
        <taxon>Fabaceae</taxon>
        <taxon>Papilionoideae</taxon>
        <taxon>50 kb inversion clade</taxon>
        <taxon>NPAAA clade</taxon>
        <taxon>indigoferoid/millettioid clade</taxon>
        <taxon>Phaseoleae</taxon>
        <taxon>Glycine</taxon>
        <taxon>Glycine subgen. Soja</taxon>
    </lineage>
</organism>
<reference evidence="1 2" key="1">
    <citation type="submission" date="2018-09" db="EMBL/GenBank/DDBJ databases">
        <title>A high-quality reference genome of wild soybean provides a powerful tool to mine soybean genomes.</title>
        <authorList>
            <person name="Xie M."/>
            <person name="Chung C.Y.L."/>
            <person name="Li M.-W."/>
            <person name="Wong F.-L."/>
            <person name="Chan T.-F."/>
            <person name="Lam H.-M."/>
        </authorList>
    </citation>
    <scope>NUCLEOTIDE SEQUENCE [LARGE SCALE GENOMIC DNA]</scope>
    <source>
        <strain evidence="2">cv. W05</strain>
        <tissue evidence="1">Hypocotyl of etiolated seedlings</tissue>
    </source>
</reference>
<keyword evidence="2" id="KW-1185">Reference proteome</keyword>
<evidence type="ECO:0000313" key="1">
    <source>
        <dbReference type="EMBL" id="RZB93092.1"/>
    </source>
</evidence>
<dbReference type="Proteomes" id="UP000289340">
    <property type="component" value="Chromosome 9"/>
</dbReference>
<proteinExistence type="predicted"/>
<name>A0A445J3Y1_GLYSO</name>
<gene>
    <name evidence="1" type="ORF">D0Y65_024808</name>
</gene>